<proteinExistence type="predicted"/>
<name>A0A0G4GT20_VITBC</name>
<dbReference type="InParanoid" id="A0A0G4GT20"/>
<dbReference type="VEuPathDB" id="CryptoDB:Vbra_22848"/>
<keyword evidence="3" id="KW-1185">Reference proteome</keyword>
<evidence type="ECO:0000256" key="1">
    <source>
        <dbReference type="SAM" id="Phobius"/>
    </source>
</evidence>
<keyword evidence="1" id="KW-1133">Transmembrane helix</keyword>
<keyword evidence="1" id="KW-0812">Transmembrane</keyword>
<dbReference type="Proteomes" id="UP000041254">
    <property type="component" value="Unassembled WGS sequence"/>
</dbReference>
<keyword evidence="1" id="KW-0472">Membrane</keyword>
<feature type="transmembrane region" description="Helical" evidence="1">
    <location>
        <begin position="56"/>
        <end position="79"/>
    </location>
</feature>
<dbReference type="AlphaFoldDB" id="A0A0G4GT20"/>
<gene>
    <name evidence="2" type="ORF">Vbra_22848</name>
</gene>
<sequence length="297" mass="33069">MAPRIPAACDHHGGGFSDDNVAPSLAQFVPGSPYEAFVPGTQQANTTASLQYSLRYLLRLAVMLMAHLLFVTIHVVMWLCGVNLQTFGFTMADGTITALALRLVCTRLFFSYPWTLLADWWLLSICGARAPRWRNAVDTVAFVSVAAFLEFRHWGYLVYFFVLQSWVGFAASMLSKHANGDRAITLRVLAFFLWYPCSPLLLLLTDGSAWMGVLYIAACLSWFTFYVVAGTRQLYEGSQEIKAISTFKLVMIFLPAMLVLSESLLLHNRMGILDTLFCANTKGEIFDADLQATAAEL</sequence>
<feature type="transmembrane region" description="Helical" evidence="1">
    <location>
        <begin position="135"/>
        <end position="151"/>
    </location>
</feature>
<feature type="transmembrane region" description="Helical" evidence="1">
    <location>
        <begin position="241"/>
        <end position="260"/>
    </location>
</feature>
<evidence type="ECO:0000313" key="2">
    <source>
        <dbReference type="EMBL" id="CEM33841.1"/>
    </source>
</evidence>
<feature type="transmembrane region" description="Helical" evidence="1">
    <location>
        <begin position="99"/>
        <end position="123"/>
    </location>
</feature>
<organism evidence="2 3">
    <name type="scientific">Vitrella brassicaformis (strain CCMP3155)</name>
    <dbReference type="NCBI Taxonomy" id="1169540"/>
    <lineage>
        <taxon>Eukaryota</taxon>
        <taxon>Sar</taxon>
        <taxon>Alveolata</taxon>
        <taxon>Colpodellida</taxon>
        <taxon>Vitrellaceae</taxon>
        <taxon>Vitrella</taxon>
    </lineage>
</organism>
<accession>A0A0G4GT20</accession>
<protein>
    <submittedName>
        <fullName evidence="2">Uncharacterized protein</fullName>
    </submittedName>
</protein>
<feature type="transmembrane region" description="Helical" evidence="1">
    <location>
        <begin position="186"/>
        <end position="204"/>
    </location>
</feature>
<dbReference type="EMBL" id="CDMY01000796">
    <property type="protein sequence ID" value="CEM33841.1"/>
    <property type="molecule type" value="Genomic_DNA"/>
</dbReference>
<evidence type="ECO:0000313" key="3">
    <source>
        <dbReference type="Proteomes" id="UP000041254"/>
    </source>
</evidence>
<feature type="transmembrane region" description="Helical" evidence="1">
    <location>
        <begin position="210"/>
        <end position="229"/>
    </location>
</feature>
<reference evidence="2 3" key="1">
    <citation type="submission" date="2014-11" db="EMBL/GenBank/DDBJ databases">
        <authorList>
            <person name="Zhu J."/>
            <person name="Qi W."/>
            <person name="Song R."/>
        </authorList>
    </citation>
    <scope>NUCLEOTIDE SEQUENCE [LARGE SCALE GENOMIC DNA]</scope>
</reference>